<dbReference type="Gene3D" id="3.30.450.20">
    <property type="entry name" value="PAS domain"/>
    <property type="match status" value="1"/>
</dbReference>
<evidence type="ECO:0000259" key="5">
    <source>
        <dbReference type="PROSITE" id="PS50109"/>
    </source>
</evidence>
<protein>
    <recommendedName>
        <fullName evidence="2">histidine kinase</fullName>
        <ecNumber evidence="2">2.7.13.3</ecNumber>
    </recommendedName>
</protein>
<keyword evidence="3 4" id="KW-0597">Phosphoprotein</keyword>
<evidence type="ECO:0000259" key="6">
    <source>
        <dbReference type="PROSITE" id="PS50110"/>
    </source>
</evidence>
<dbReference type="SUPFAM" id="SSF47384">
    <property type="entry name" value="Homodimeric domain of signal transducing histidine kinase"/>
    <property type="match status" value="1"/>
</dbReference>
<dbReference type="InterPro" id="IPR004358">
    <property type="entry name" value="Sig_transdc_His_kin-like_C"/>
</dbReference>
<dbReference type="Proteomes" id="UP000273140">
    <property type="component" value="Unassembled WGS sequence"/>
</dbReference>
<dbReference type="CDD" id="cd18161">
    <property type="entry name" value="REC_hyHK_blue-like"/>
    <property type="match status" value="1"/>
</dbReference>
<dbReference type="InterPro" id="IPR035965">
    <property type="entry name" value="PAS-like_dom_sf"/>
</dbReference>
<dbReference type="PROSITE" id="PS50110">
    <property type="entry name" value="RESPONSE_REGULATORY"/>
    <property type="match status" value="1"/>
</dbReference>
<dbReference type="SMART" id="SM00388">
    <property type="entry name" value="HisKA"/>
    <property type="match status" value="1"/>
</dbReference>
<dbReference type="InterPro" id="IPR003594">
    <property type="entry name" value="HATPase_dom"/>
</dbReference>
<dbReference type="InterPro" id="IPR003661">
    <property type="entry name" value="HisK_dim/P_dom"/>
</dbReference>
<proteinExistence type="predicted"/>
<dbReference type="EC" id="2.7.13.3" evidence="2"/>
<dbReference type="CDD" id="cd00082">
    <property type="entry name" value="HisKA"/>
    <property type="match status" value="1"/>
</dbReference>
<keyword evidence="9" id="KW-0418">Kinase</keyword>
<feature type="modified residue" description="4-aspartylphosphate" evidence="4">
    <location>
        <position position="461"/>
    </location>
</feature>
<organism evidence="9 10">
    <name type="scientific">Pseudomonas syringae pv. actinidiae</name>
    <dbReference type="NCBI Taxonomy" id="103796"/>
    <lineage>
        <taxon>Bacteria</taxon>
        <taxon>Pseudomonadati</taxon>
        <taxon>Pseudomonadota</taxon>
        <taxon>Gammaproteobacteria</taxon>
        <taxon>Pseudomonadales</taxon>
        <taxon>Pseudomonadaceae</taxon>
        <taxon>Pseudomonas</taxon>
        <taxon>Pseudomonas syringae</taxon>
    </lineage>
</organism>
<dbReference type="InterPro" id="IPR036890">
    <property type="entry name" value="HATPase_C_sf"/>
</dbReference>
<evidence type="ECO:0000256" key="1">
    <source>
        <dbReference type="ARBA" id="ARBA00000085"/>
    </source>
</evidence>
<dbReference type="PANTHER" id="PTHR43065:SF42">
    <property type="entry name" value="TWO-COMPONENT SENSOR PPRA"/>
    <property type="match status" value="1"/>
</dbReference>
<accession>A0A3M4LAU1</accession>
<dbReference type="SUPFAM" id="SSF52172">
    <property type="entry name" value="CheY-like"/>
    <property type="match status" value="1"/>
</dbReference>
<dbReference type="InterPro" id="IPR005467">
    <property type="entry name" value="His_kinase_dom"/>
</dbReference>
<feature type="domain" description="Response regulatory" evidence="6">
    <location>
        <begin position="411"/>
        <end position="527"/>
    </location>
</feature>
<evidence type="ECO:0000259" key="8">
    <source>
        <dbReference type="PROSITE" id="PS50113"/>
    </source>
</evidence>
<dbReference type="GO" id="GO:0000155">
    <property type="term" value="F:phosphorelay sensor kinase activity"/>
    <property type="evidence" value="ECO:0007669"/>
    <property type="project" value="InterPro"/>
</dbReference>
<dbReference type="SMART" id="SM00086">
    <property type="entry name" value="PAC"/>
    <property type="match status" value="1"/>
</dbReference>
<dbReference type="InterPro" id="IPR036097">
    <property type="entry name" value="HisK_dim/P_sf"/>
</dbReference>
<dbReference type="PANTHER" id="PTHR43065">
    <property type="entry name" value="SENSOR HISTIDINE KINASE"/>
    <property type="match status" value="1"/>
</dbReference>
<dbReference type="SMART" id="SM00448">
    <property type="entry name" value="REC"/>
    <property type="match status" value="1"/>
</dbReference>
<dbReference type="Gene3D" id="3.30.565.10">
    <property type="entry name" value="Histidine kinase-like ATPase, C-terminal domain"/>
    <property type="match status" value="1"/>
</dbReference>
<evidence type="ECO:0000256" key="2">
    <source>
        <dbReference type="ARBA" id="ARBA00012438"/>
    </source>
</evidence>
<dbReference type="PRINTS" id="PR00344">
    <property type="entry name" value="BCTRLSENSOR"/>
</dbReference>
<dbReference type="Pfam" id="PF02518">
    <property type="entry name" value="HATPase_c"/>
    <property type="match status" value="1"/>
</dbReference>
<evidence type="ECO:0000313" key="9">
    <source>
        <dbReference type="EMBL" id="RMQ38572.1"/>
    </source>
</evidence>
<dbReference type="InterPro" id="IPR001789">
    <property type="entry name" value="Sig_transdc_resp-reg_receiver"/>
</dbReference>
<dbReference type="PROSITE" id="PS50112">
    <property type="entry name" value="PAS"/>
    <property type="match status" value="1"/>
</dbReference>
<dbReference type="NCBIfam" id="TIGR00229">
    <property type="entry name" value="sensory_box"/>
    <property type="match status" value="1"/>
</dbReference>
<dbReference type="SUPFAM" id="SSF55874">
    <property type="entry name" value="ATPase domain of HSP90 chaperone/DNA topoisomerase II/histidine kinase"/>
    <property type="match status" value="1"/>
</dbReference>
<gene>
    <name evidence="9" type="ORF">ALQ07_00371</name>
</gene>
<evidence type="ECO:0000259" key="7">
    <source>
        <dbReference type="PROSITE" id="PS50112"/>
    </source>
</evidence>
<feature type="domain" description="Histidine kinase" evidence="5">
    <location>
        <begin position="161"/>
        <end position="390"/>
    </location>
</feature>
<name>A0A3M4LAU1_PSESF</name>
<dbReference type="SMART" id="SM00387">
    <property type="entry name" value="HATPase_c"/>
    <property type="match status" value="1"/>
</dbReference>
<dbReference type="InterPro" id="IPR000700">
    <property type="entry name" value="PAS-assoc_C"/>
</dbReference>
<dbReference type="PROSITE" id="PS50113">
    <property type="entry name" value="PAC"/>
    <property type="match status" value="1"/>
</dbReference>
<evidence type="ECO:0000256" key="3">
    <source>
        <dbReference type="ARBA" id="ARBA00022553"/>
    </source>
</evidence>
<dbReference type="InterPro" id="IPR000014">
    <property type="entry name" value="PAS"/>
</dbReference>
<dbReference type="AlphaFoldDB" id="A0A3M4LAU1"/>
<comment type="catalytic activity">
    <reaction evidence="1">
        <text>ATP + protein L-histidine = ADP + protein N-phospho-L-histidine.</text>
        <dbReference type="EC" id="2.7.13.3"/>
    </reaction>
</comment>
<dbReference type="EMBL" id="RBRB01000021">
    <property type="protein sequence ID" value="RMQ38572.1"/>
    <property type="molecule type" value="Genomic_DNA"/>
</dbReference>
<dbReference type="RefSeq" id="WP_020322550.1">
    <property type="nucleotide sequence ID" value="NZ_RBRB01000021.1"/>
</dbReference>
<comment type="caution">
    <text evidence="9">The sequence shown here is derived from an EMBL/GenBank/DDBJ whole genome shotgun (WGS) entry which is preliminary data.</text>
</comment>
<evidence type="ECO:0000313" key="10">
    <source>
        <dbReference type="Proteomes" id="UP000273140"/>
    </source>
</evidence>
<dbReference type="SUPFAM" id="SSF55785">
    <property type="entry name" value="PYP-like sensor domain (PAS domain)"/>
    <property type="match status" value="1"/>
</dbReference>
<reference evidence="9 10" key="1">
    <citation type="submission" date="2018-08" db="EMBL/GenBank/DDBJ databases">
        <title>Recombination of ecologically and evolutionarily significant loci maintains genetic cohesion in the Pseudomonas syringae species complex.</title>
        <authorList>
            <person name="Dillon M."/>
            <person name="Thakur S."/>
            <person name="Almeida R.N.D."/>
            <person name="Weir B.S."/>
            <person name="Guttman D.S."/>
        </authorList>
    </citation>
    <scope>NUCLEOTIDE SEQUENCE [LARGE SCALE GENOMIC DNA]</scope>
    <source>
        <strain evidence="9 10">ICMP 19074</strain>
    </source>
</reference>
<dbReference type="Pfam" id="PF00072">
    <property type="entry name" value="Response_reg"/>
    <property type="match status" value="1"/>
</dbReference>
<feature type="domain" description="PAC" evidence="8">
    <location>
        <begin position="94"/>
        <end position="148"/>
    </location>
</feature>
<keyword evidence="9" id="KW-0808">Transferase</keyword>
<evidence type="ECO:0000256" key="4">
    <source>
        <dbReference type="PROSITE-ProRule" id="PRU00169"/>
    </source>
</evidence>
<dbReference type="Pfam" id="PF13426">
    <property type="entry name" value="PAS_9"/>
    <property type="match status" value="1"/>
</dbReference>
<dbReference type="NCBIfam" id="NF010076">
    <property type="entry name" value="PRK13557.1"/>
    <property type="match status" value="1"/>
</dbReference>
<dbReference type="InterPro" id="IPR011006">
    <property type="entry name" value="CheY-like_superfamily"/>
</dbReference>
<feature type="domain" description="PAS" evidence="7">
    <location>
        <begin position="20"/>
        <end position="93"/>
    </location>
</feature>
<dbReference type="Gene3D" id="3.40.50.2300">
    <property type="match status" value="1"/>
</dbReference>
<dbReference type="SMART" id="SM00091">
    <property type="entry name" value="PAS"/>
    <property type="match status" value="1"/>
</dbReference>
<dbReference type="InterPro" id="IPR001610">
    <property type="entry name" value="PAC"/>
</dbReference>
<dbReference type="CDD" id="cd00130">
    <property type="entry name" value="PAS"/>
    <property type="match status" value="1"/>
</dbReference>
<dbReference type="Gene3D" id="1.10.287.130">
    <property type="match status" value="1"/>
</dbReference>
<dbReference type="PROSITE" id="PS50109">
    <property type="entry name" value="HIS_KIN"/>
    <property type="match status" value="1"/>
</dbReference>
<sequence>MSENKTRVDNTATGDILHQGKDIFFAAVETTRMPMIVTDPNSPDNPIIFSNRAFLEMTGYAAEEILGTNCRFLQGPDTDPAVVRSIRDAIEERADISAEIINYRKDGSSFWNALFISPVYNDAGDLIYFFASQLDISRRKDAEEALRQAQKMEALGQLTGGIAHDFNNLLQVMGGYIDLIGSAAEKPVIDVQRVQRSVYHAKSAVDRASTLTKQLLAFARKQKLQGRVLNLNGLVSIVEPLIERTFGPEVAIETDLEPALKNCRIDPTQAEVALLNIFINARDALIGRENPKVFIETRNLLVDELANMSYDGLLPGRYVSIAVTDNGIGMPASIRDRVMDPFFTTKEEGKGSGLGLSMVYGFAKQSGGAARIYTEEGVGTTLRLYFPVDEAGLTKTELPQASDRRLGSSERILIVEDRPDVAGLAKMVLDDYGYVSEIVLNAREALNKFESGNMYDLLFTDLIMPGGMNGVMLAREVRRRYPKVKVLLTTGYAESSIERTDIGGSEFDVVSKPCMPHDLARKVRQVLDGPNGIA</sequence>